<reference evidence="2" key="1">
    <citation type="journal article" date="2024" name="IScience">
        <title>Strigolactones Initiate the Formation of Haustorium-like Structures in Castilleja.</title>
        <authorList>
            <person name="Buerger M."/>
            <person name="Peterson D."/>
            <person name="Chory J."/>
        </authorList>
    </citation>
    <scope>NUCLEOTIDE SEQUENCE [LARGE SCALE GENOMIC DNA]</scope>
</reference>
<sequence>MQSMGFLKIAVCCVPFGAPFGRMRPFDRMLLVRSNEELC</sequence>
<comment type="caution">
    <text evidence="1">The sequence shown here is derived from an EMBL/GenBank/DDBJ whole genome shotgun (WGS) entry which is preliminary data.</text>
</comment>
<accession>A0ABD3DP93</accession>
<organism evidence="1 2">
    <name type="scientific">Castilleja foliolosa</name>
    <dbReference type="NCBI Taxonomy" id="1961234"/>
    <lineage>
        <taxon>Eukaryota</taxon>
        <taxon>Viridiplantae</taxon>
        <taxon>Streptophyta</taxon>
        <taxon>Embryophyta</taxon>
        <taxon>Tracheophyta</taxon>
        <taxon>Spermatophyta</taxon>
        <taxon>Magnoliopsida</taxon>
        <taxon>eudicotyledons</taxon>
        <taxon>Gunneridae</taxon>
        <taxon>Pentapetalae</taxon>
        <taxon>asterids</taxon>
        <taxon>lamiids</taxon>
        <taxon>Lamiales</taxon>
        <taxon>Orobanchaceae</taxon>
        <taxon>Pedicularideae</taxon>
        <taxon>Castillejinae</taxon>
        <taxon>Castilleja</taxon>
    </lineage>
</organism>
<dbReference type="EMBL" id="JAVIJP010000015">
    <property type="protein sequence ID" value="KAL3644113.1"/>
    <property type="molecule type" value="Genomic_DNA"/>
</dbReference>
<proteinExistence type="predicted"/>
<dbReference type="AlphaFoldDB" id="A0ABD3DP93"/>
<evidence type="ECO:0000313" key="2">
    <source>
        <dbReference type="Proteomes" id="UP001632038"/>
    </source>
</evidence>
<evidence type="ECO:0000313" key="1">
    <source>
        <dbReference type="EMBL" id="KAL3644113.1"/>
    </source>
</evidence>
<dbReference type="Proteomes" id="UP001632038">
    <property type="component" value="Unassembled WGS sequence"/>
</dbReference>
<evidence type="ECO:0008006" key="3">
    <source>
        <dbReference type="Google" id="ProtNLM"/>
    </source>
</evidence>
<keyword evidence="2" id="KW-1185">Reference proteome</keyword>
<gene>
    <name evidence="1" type="ORF">CASFOL_012045</name>
</gene>
<protein>
    <recommendedName>
        <fullName evidence="3">NADH dehydrogenase subunit 1</fullName>
    </recommendedName>
</protein>
<name>A0ABD3DP93_9LAMI</name>